<reference evidence="2 3" key="1">
    <citation type="submission" date="2019-09" db="EMBL/GenBank/DDBJ databases">
        <title>Actinomadura physcomitrii sp. nov., a novel actinomycete isolated from moss [Physcomitrium sphaericum (Ludw) Fuernr].</title>
        <authorList>
            <person name="Zhuang X."/>
            <person name="Liu C."/>
        </authorList>
    </citation>
    <scope>NUCLEOTIDE SEQUENCE [LARGE SCALE GENOMIC DNA]</scope>
    <source>
        <strain evidence="2 3">HMC1</strain>
    </source>
</reference>
<dbReference type="RefSeq" id="WP_151558724.1">
    <property type="nucleotide sequence ID" value="NZ_WBMT01000002.1"/>
</dbReference>
<accession>A0A6H9YYU1</accession>
<dbReference type="EMBL" id="WBMT01000002">
    <property type="protein sequence ID" value="KAB2351713.1"/>
    <property type="molecule type" value="Genomic_DNA"/>
</dbReference>
<evidence type="ECO:0000313" key="2">
    <source>
        <dbReference type="EMBL" id="KAB2351713.1"/>
    </source>
</evidence>
<feature type="region of interest" description="Disordered" evidence="1">
    <location>
        <begin position="93"/>
        <end position="116"/>
    </location>
</feature>
<name>A0A6H9YYU1_9ACTN</name>
<gene>
    <name evidence="2" type="ORF">F8566_05735</name>
</gene>
<sequence>MRVKIESTGGFAGDQVMVALYDTDELPEDQAGRIREAVDALAAAKESGEPGEIGADLPAYRVTVGDVDGDQRVFEVVGTHPDAVDDPLTVLLRGPAEPVEPPEGKPGNKPPSPSGL</sequence>
<proteinExistence type="predicted"/>
<dbReference type="AlphaFoldDB" id="A0A6H9YYU1"/>
<evidence type="ECO:0000256" key="1">
    <source>
        <dbReference type="SAM" id="MobiDB-lite"/>
    </source>
</evidence>
<dbReference type="Proteomes" id="UP000468735">
    <property type="component" value="Unassembled WGS sequence"/>
</dbReference>
<dbReference type="InterPro" id="IPR049457">
    <property type="entry name" value="Emfourin"/>
</dbReference>
<organism evidence="2 3">
    <name type="scientific">Actinomadura rudentiformis</name>
    <dbReference type="NCBI Taxonomy" id="359158"/>
    <lineage>
        <taxon>Bacteria</taxon>
        <taxon>Bacillati</taxon>
        <taxon>Actinomycetota</taxon>
        <taxon>Actinomycetes</taxon>
        <taxon>Streptosporangiales</taxon>
        <taxon>Thermomonosporaceae</taxon>
        <taxon>Actinomadura</taxon>
    </lineage>
</organism>
<protein>
    <submittedName>
        <fullName evidence="2">Uncharacterized protein</fullName>
    </submittedName>
</protein>
<comment type="caution">
    <text evidence="2">The sequence shown here is derived from an EMBL/GenBank/DDBJ whole genome shotgun (WGS) entry which is preliminary data.</text>
</comment>
<keyword evidence="3" id="KW-1185">Reference proteome</keyword>
<dbReference type="Pfam" id="PF20242">
    <property type="entry name" value="Emfourin"/>
    <property type="match status" value="1"/>
</dbReference>
<dbReference type="OrthoDB" id="3478802at2"/>
<evidence type="ECO:0000313" key="3">
    <source>
        <dbReference type="Proteomes" id="UP000468735"/>
    </source>
</evidence>